<evidence type="ECO:0000259" key="4">
    <source>
        <dbReference type="Pfam" id="PF14449"/>
    </source>
</evidence>
<dbReference type="AlphaFoldDB" id="A0A2A7I1T7"/>
<comment type="subcellular location">
    <subcellularLocation>
        <location evidence="1">Secreted</location>
    </subcellularLocation>
</comment>
<dbReference type="Pfam" id="PF14449">
    <property type="entry name" value="PT-TG"/>
    <property type="match status" value="1"/>
</dbReference>
<protein>
    <submittedName>
        <fullName evidence="5">Type VII secretion protein</fullName>
    </submittedName>
</protein>
<name>A0A2A7I1T7_BACCE</name>
<keyword evidence="2" id="KW-0964">Secreted</keyword>
<dbReference type="InterPro" id="IPR036689">
    <property type="entry name" value="ESAT-6-like_sf"/>
</dbReference>
<reference evidence="5 6" key="1">
    <citation type="submission" date="2017-09" db="EMBL/GenBank/DDBJ databases">
        <title>Large-scale bioinformatics analysis of Bacillus genomes uncovers conserved roles of natural products in bacterial physiology.</title>
        <authorList>
            <consortium name="Agbiome Team Llc"/>
            <person name="Bleich R.M."/>
            <person name="Grubbs K.J."/>
            <person name="Santa Maria K.C."/>
            <person name="Allen S.E."/>
            <person name="Farag S."/>
            <person name="Shank E.A."/>
            <person name="Bowers A."/>
        </authorList>
    </citation>
    <scope>NUCLEOTIDE SEQUENCE [LARGE SCALE GENOMIC DNA]</scope>
    <source>
        <strain evidence="5 6">AFS096845</strain>
    </source>
</reference>
<proteinExistence type="predicted"/>
<accession>A0A2A7I1T7</accession>
<feature type="domain" description="Bacterial EndoU nuclease" evidence="3">
    <location>
        <begin position="205"/>
        <end position="320"/>
    </location>
</feature>
<comment type="caution">
    <text evidence="5">The sequence shown here is derived from an EMBL/GenBank/DDBJ whole genome shotgun (WGS) entry which is preliminary data.</text>
</comment>
<dbReference type="EMBL" id="NVLK01000005">
    <property type="protein sequence ID" value="PEC23389.1"/>
    <property type="molecule type" value="Genomic_DNA"/>
</dbReference>
<dbReference type="Pfam" id="PF14436">
    <property type="entry name" value="EndoU_bacteria"/>
    <property type="match status" value="1"/>
</dbReference>
<sequence length="323" mass="35796">MVQIKVTPEMLEEVANRASNTRIALESIHNNLCNEIDQLCFQWIGASNQQFIQMFNDARPKAFTSIHSLVKVEEDLKRIAEKFRNTDNQDVTMEQGAMCGPLSSEKEDFDGEKLARDIVGEISGEYDIRRAWNGIDPSTGEKLSTLDRVFAGGMAVAGLTLFGKIAKVGKGVKMTAKATEAVNKAKKVPVEKVNGVNGAEKYNTDTMKHIYHGEINKRGKAVGYHHESMMGGKIIPGTESVPDKNGIYRAKVEIDGVEKVAKSSFFPKEWNRVDVLKGIDEAYQNKIQVGSYKYKGVTSSGIKIEMYLNTDGSIATAYPLYKK</sequence>
<feature type="domain" description="Pre-toxin TG" evidence="4">
    <location>
        <begin position="115"/>
        <end position="173"/>
    </location>
</feature>
<dbReference type="SUPFAM" id="SSF140453">
    <property type="entry name" value="EsxAB dimer-like"/>
    <property type="match status" value="1"/>
</dbReference>
<dbReference type="InterPro" id="IPR029501">
    <property type="entry name" value="EndoU_bac"/>
</dbReference>
<dbReference type="Pfam" id="PF06013">
    <property type="entry name" value="WXG100"/>
    <property type="match status" value="1"/>
</dbReference>
<dbReference type="GO" id="GO:0004519">
    <property type="term" value="F:endonuclease activity"/>
    <property type="evidence" value="ECO:0007669"/>
    <property type="project" value="InterPro"/>
</dbReference>
<organism evidence="5 6">
    <name type="scientific">Bacillus cereus</name>
    <dbReference type="NCBI Taxonomy" id="1396"/>
    <lineage>
        <taxon>Bacteria</taxon>
        <taxon>Bacillati</taxon>
        <taxon>Bacillota</taxon>
        <taxon>Bacilli</taxon>
        <taxon>Bacillales</taxon>
        <taxon>Bacillaceae</taxon>
        <taxon>Bacillus</taxon>
        <taxon>Bacillus cereus group</taxon>
    </lineage>
</organism>
<dbReference type="Gene3D" id="1.10.287.850">
    <property type="entry name" value="HP0062-like domain"/>
    <property type="match status" value="1"/>
</dbReference>
<evidence type="ECO:0000313" key="6">
    <source>
        <dbReference type="Proteomes" id="UP000220006"/>
    </source>
</evidence>
<evidence type="ECO:0000256" key="2">
    <source>
        <dbReference type="ARBA" id="ARBA00022525"/>
    </source>
</evidence>
<evidence type="ECO:0000259" key="3">
    <source>
        <dbReference type="Pfam" id="PF14436"/>
    </source>
</evidence>
<dbReference type="RefSeq" id="WP_097902581.1">
    <property type="nucleotide sequence ID" value="NZ_NVLK01000005.1"/>
</dbReference>
<dbReference type="InterPro" id="IPR010310">
    <property type="entry name" value="T7SS_ESAT-6-like"/>
</dbReference>
<gene>
    <name evidence="5" type="ORF">COM96_03045</name>
</gene>
<dbReference type="NCBIfam" id="TIGR03930">
    <property type="entry name" value="WXG100_ESAT6"/>
    <property type="match status" value="1"/>
</dbReference>
<dbReference type="Proteomes" id="UP000220006">
    <property type="component" value="Unassembled WGS sequence"/>
</dbReference>
<evidence type="ECO:0000256" key="1">
    <source>
        <dbReference type="ARBA" id="ARBA00004613"/>
    </source>
</evidence>
<evidence type="ECO:0000313" key="5">
    <source>
        <dbReference type="EMBL" id="PEC23389.1"/>
    </source>
</evidence>
<dbReference type="InterPro" id="IPR027797">
    <property type="entry name" value="PT-TG_dom"/>
</dbReference>
<dbReference type="GO" id="GO:0005576">
    <property type="term" value="C:extracellular region"/>
    <property type="evidence" value="ECO:0007669"/>
    <property type="project" value="UniProtKB-SubCell"/>
</dbReference>